<name>A0ABP7IE54_9ACTN</name>
<protein>
    <submittedName>
        <fullName evidence="1">Uncharacterized protein</fullName>
    </submittedName>
</protein>
<dbReference type="EMBL" id="BAABAH010000005">
    <property type="protein sequence ID" value="GAA3816163.1"/>
    <property type="molecule type" value="Genomic_DNA"/>
</dbReference>
<dbReference type="Proteomes" id="UP001501821">
    <property type="component" value="Unassembled WGS sequence"/>
</dbReference>
<keyword evidence="2" id="KW-1185">Reference proteome</keyword>
<sequence length="128" mass="13655">MGLVDDSVIYGARASVLADLEACGLAVPLAVSLLEEACSQRRWWLEQWPQGAPYVAGLVAQDVQDGLRDGLPGDDPAGRWPVCARCDDAPLHALHIEPDLGGPDPTWVCEESGQRVAPLGALERWASA</sequence>
<reference evidence="2" key="1">
    <citation type="journal article" date="2019" name="Int. J. Syst. Evol. Microbiol.">
        <title>The Global Catalogue of Microorganisms (GCM) 10K type strain sequencing project: providing services to taxonomists for standard genome sequencing and annotation.</title>
        <authorList>
            <consortium name="The Broad Institute Genomics Platform"/>
            <consortium name="The Broad Institute Genome Sequencing Center for Infectious Disease"/>
            <person name="Wu L."/>
            <person name="Ma J."/>
        </authorList>
    </citation>
    <scope>NUCLEOTIDE SEQUENCE [LARGE SCALE GENOMIC DNA]</scope>
    <source>
        <strain evidence="2">JCM 16953</strain>
    </source>
</reference>
<organism evidence="1 2">
    <name type="scientific">Nocardioides panacisoli</name>
    <dbReference type="NCBI Taxonomy" id="627624"/>
    <lineage>
        <taxon>Bacteria</taxon>
        <taxon>Bacillati</taxon>
        <taxon>Actinomycetota</taxon>
        <taxon>Actinomycetes</taxon>
        <taxon>Propionibacteriales</taxon>
        <taxon>Nocardioidaceae</taxon>
        <taxon>Nocardioides</taxon>
    </lineage>
</organism>
<proteinExistence type="predicted"/>
<accession>A0ABP7IE54</accession>
<comment type="caution">
    <text evidence="1">The sequence shown here is derived from an EMBL/GenBank/DDBJ whole genome shotgun (WGS) entry which is preliminary data.</text>
</comment>
<dbReference type="RefSeq" id="WP_344774482.1">
    <property type="nucleotide sequence ID" value="NZ_BAABAH010000005.1"/>
</dbReference>
<gene>
    <name evidence="1" type="ORF">GCM10022242_17840</name>
</gene>
<evidence type="ECO:0000313" key="2">
    <source>
        <dbReference type="Proteomes" id="UP001501821"/>
    </source>
</evidence>
<evidence type="ECO:0000313" key="1">
    <source>
        <dbReference type="EMBL" id="GAA3816163.1"/>
    </source>
</evidence>